<evidence type="ECO:0000256" key="1">
    <source>
        <dbReference type="ARBA" id="ARBA00000085"/>
    </source>
</evidence>
<dbReference type="EMBL" id="CP035467">
    <property type="protein sequence ID" value="QCW82621.1"/>
    <property type="molecule type" value="Genomic_DNA"/>
</dbReference>
<evidence type="ECO:0000313" key="17">
    <source>
        <dbReference type="EMBL" id="QCW82621.1"/>
    </source>
</evidence>
<keyword evidence="10" id="KW-0902">Two-component regulatory system</keyword>
<dbReference type="PROSITE" id="PS50109">
    <property type="entry name" value="HIS_KIN"/>
    <property type="match status" value="1"/>
</dbReference>
<feature type="domain" description="Histidine kinase" evidence="14">
    <location>
        <begin position="378"/>
        <end position="578"/>
    </location>
</feature>
<feature type="modified residue" description="Phosphohistidine" evidence="12">
    <location>
        <position position="46"/>
    </location>
</feature>
<dbReference type="SMART" id="SM00260">
    <property type="entry name" value="CheW"/>
    <property type="match status" value="1"/>
</dbReference>
<evidence type="ECO:0000256" key="4">
    <source>
        <dbReference type="ARBA" id="ARBA00022500"/>
    </source>
</evidence>
<dbReference type="SUPFAM" id="SSF55874">
    <property type="entry name" value="ATPase domain of HSP90 chaperone/DNA topoisomerase II/histidine kinase"/>
    <property type="match status" value="1"/>
</dbReference>
<dbReference type="Gene3D" id="2.30.30.40">
    <property type="entry name" value="SH3 Domains"/>
    <property type="match status" value="1"/>
</dbReference>
<feature type="region of interest" description="Disordered" evidence="13">
    <location>
        <begin position="128"/>
        <end position="154"/>
    </location>
</feature>
<evidence type="ECO:0000259" key="16">
    <source>
        <dbReference type="PROSITE" id="PS50894"/>
    </source>
</evidence>
<dbReference type="InterPro" id="IPR036097">
    <property type="entry name" value="HisK_dim/P_sf"/>
</dbReference>
<evidence type="ECO:0000256" key="13">
    <source>
        <dbReference type="SAM" id="MobiDB-lite"/>
    </source>
</evidence>
<evidence type="ECO:0000256" key="5">
    <source>
        <dbReference type="ARBA" id="ARBA00022553"/>
    </source>
</evidence>
<dbReference type="GO" id="GO:0005524">
    <property type="term" value="F:ATP binding"/>
    <property type="evidence" value="ECO:0007669"/>
    <property type="project" value="UniProtKB-KW"/>
</dbReference>
<dbReference type="SUPFAM" id="SSF47384">
    <property type="entry name" value="Homodimeric domain of signal transducing histidine kinase"/>
    <property type="match status" value="1"/>
</dbReference>
<evidence type="ECO:0000256" key="3">
    <source>
        <dbReference type="ARBA" id="ARBA00021495"/>
    </source>
</evidence>
<keyword evidence="5 12" id="KW-0597">Phosphoprotein</keyword>
<evidence type="ECO:0000256" key="11">
    <source>
        <dbReference type="ARBA" id="ARBA00035100"/>
    </source>
</evidence>
<dbReference type="PROSITE" id="PS50851">
    <property type="entry name" value="CHEW"/>
    <property type="match status" value="1"/>
</dbReference>
<dbReference type="FunFam" id="3.30.565.10:FF:000016">
    <property type="entry name" value="Chemotaxis protein CheA, putative"/>
    <property type="match status" value="1"/>
</dbReference>
<dbReference type="EC" id="2.7.13.3" evidence="2"/>
<dbReference type="InterPro" id="IPR008207">
    <property type="entry name" value="Sig_transdc_His_kin_Hpt_dom"/>
</dbReference>
<dbReference type="InterPro" id="IPR036061">
    <property type="entry name" value="CheW-like_dom_sf"/>
</dbReference>
<evidence type="ECO:0000256" key="10">
    <source>
        <dbReference type="ARBA" id="ARBA00023012"/>
    </source>
</evidence>
<dbReference type="InterPro" id="IPR004358">
    <property type="entry name" value="Sig_transdc_His_kin-like_C"/>
</dbReference>
<dbReference type="InterPro" id="IPR004105">
    <property type="entry name" value="CheA-like_dim"/>
</dbReference>
<dbReference type="SMART" id="SM01231">
    <property type="entry name" value="H-kinase_dim"/>
    <property type="match status" value="1"/>
</dbReference>
<gene>
    <name evidence="17" type="ORF">EQU24_10530</name>
</gene>
<keyword evidence="8" id="KW-0418">Kinase</keyword>
<dbReference type="GO" id="GO:0000155">
    <property type="term" value="F:phosphorelay sensor kinase activity"/>
    <property type="evidence" value="ECO:0007669"/>
    <property type="project" value="InterPro"/>
</dbReference>
<evidence type="ECO:0000259" key="15">
    <source>
        <dbReference type="PROSITE" id="PS50851"/>
    </source>
</evidence>
<dbReference type="PRINTS" id="PR00344">
    <property type="entry name" value="BCTRLSENSOR"/>
</dbReference>
<keyword evidence="7" id="KW-0547">Nucleotide-binding</keyword>
<dbReference type="SUPFAM" id="SSF50341">
    <property type="entry name" value="CheW-like"/>
    <property type="match status" value="1"/>
</dbReference>
<dbReference type="Pfam" id="PF01627">
    <property type="entry name" value="Hpt"/>
    <property type="match status" value="1"/>
</dbReference>
<feature type="compositionally biased region" description="Polar residues" evidence="13">
    <location>
        <begin position="316"/>
        <end position="327"/>
    </location>
</feature>
<feature type="domain" description="CheW-like" evidence="15">
    <location>
        <begin position="580"/>
        <end position="712"/>
    </location>
</feature>
<comment type="catalytic activity">
    <reaction evidence="1">
        <text>ATP + protein L-histidine = ADP + protein N-phospho-L-histidine.</text>
        <dbReference type="EC" id="2.7.13.3"/>
    </reaction>
</comment>
<dbReference type="InterPro" id="IPR005467">
    <property type="entry name" value="His_kinase_dom"/>
</dbReference>
<keyword evidence="18" id="KW-1185">Reference proteome</keyword>
<dbReference type="OrthoDB" id="9803176at2"/>
<feature type="domain" description="HPt" evidence="16">
    <location>
        <begin position="1"/>
        <end position="103"/>
    </location>
</feature>
<dbReference type="GO" id="GO:0006935">
    <property type="term" value="P:chemotaxis"/>
    <property type="evidence" value="ECO:0007669"/>
    <property type="project" value="UniProtKB-KW"/>
</dbReference>
<accession>A0A4P9UQR2</accession>
<dbReference type="STRING" id="675511.GCA_000341735_00933"/>
<dbReference type="PANTHER" id="PTHR43395:SF10">
    <property type="entry name" value="CHEMOTAXIS PROTEIN CHEA"/>
    <property type="match status" value="1"/>
</dbReference>
<dbReference type="GO" id="GO:0005737">
    <property type="term" value="C:cytoplasm"/>
    <property type="evidence" value="ECO:0007669"/>
    <property type="project" value="InterPro"/>
</dbReference>
<dbReference type="SUPFAM" id="SSF47226">
    <property type="entry name" value="Histidine-containing phosphotransfer domain, HPT domain"/>
    <property type="match status" value="1"/>
</dbReference>
<feature type="region of interest" description="Disordered" evidence="13">
    <location>
        <begin position="295"/>
        <end position="327"/>
    </location>
</feature>
<dbReference type="Gene3D" id="3.30.565.10">
    <property type="entry name" value="Histidine kinase-like ATPase, C-terminal domain"/>
    <property type="match status" value="1"/>
</dbReference>
<dbReference type="InterPro" id="IPR002545">
    <property type="entry name" value="CheW-lke_dom"/>
</dbReference>
<dbReference type="KEGG" id="mbur:EQU24_10530"/>
<dbReference type="InterPro" id="IPR003594">
    <property type="entry name" value="HATPase_dom"/>
</dbReference>
<protein>
    <recommendedName>
        <fullName evidence="3">Chemotaxis protein CheA</fullName>
        <ecNumber evidence="2">2.7.13.3</ecNumber>
    </recommendedName>
</protein>
<dbReference type="Gene3D" id="1.20.120.160">
    <property type="entry name" value="HPT domain"/>
    <property type="match status" value="1"/>
</dbReference>
<evidence type="ECO:0000256" key="2">
    <source>
        <dbReference type="ARBA" id="ARBA00012438"/>
    </source>
</evidence>
<evidence type="ECO:0000313" key="18">
    <source>
        <dbReference type="Proteomes" id="UP000305881"/>
    </source>
</evidence>
<name>A0A4P9UQR2_METBY</name>
<keyword evidence="9" id="KW-0067">ATP-binding</keyword>
<evidence type="ECO:0000259" key="14">
    <source>
        <dbReference type="PROSITE" id="PS50109"/>
    </source>
</evidence>
<evidence type="ECO:0000256" key="7">
    <source>
        <dbReference type="ARBA" id="ARBA00022741"/>
    </source>
</evidence>
<dbReference type="Gene3D" id="1.10.287.560">
    <property type="entry name" value="Histidine kinase CheA-like, homodimeric domain"/>
    <property type="match status" value="1"/>
</dbReference>
<dbReference type="Pfam" id="PF01584">
    <property type="entry name" value="CheW"/>
    <property type="match status" value="1"/>
</dbReference>
<dbReference type="Pfam" id="PF02518">
    <property type="entry name" value="HATPase_c"/>
    <property type="match status" value="1"/>
</dbReference>
<sequence>MNLDEALQTFIEESSDLLTQMEEALILSEQSEEISEIVNVLFRAAHTIKGSAGLFGFDHIVSFTHVVESLLDRVRTAELELTSDLIALLMYSRDHIADLLEDMTPEPGNVSDELREKGDRLVEQLKCHLGSDESMPTKPNEDTSVAPNRTNCDQRPVRSENWHISLRFAPDILKNGMEPFSFLRYLSTYGDIDHVCTVPDAIPSEEKMDPEISYLGYELSFKSRAERSAIDSTFDFIRDGSQIRLIPPHADISEYIELITILPESNERVAESIRKCGSLTQEECRTALSEIQRVSAADRTQVSRSDIEASPPAPKSNPSERNATTVAKNGENRFIRVDSVKLDRLIDLIGELIIAGASTSMVARKIGVAELRESTSILSRLVEEVRNTALNLRMVQIGTIFNRFQRVVRDVSQELGKDIELIVEGAETELDKTVVERIADPLMHLVRNAIDHGIEPFELRRDRGKPDKGTVRLGAYHESGSIVIEVEDDGGGLDRDVILAKAVEKGLVSEGQSMSDHEVFNLVFEAGFSTAKEVSNLSGRGVGMDVVRRNIVDLRGSVELSSRLGEGTSVKIRLPLTLAIIDGFLVGIGNATYVLPLDMVVECIELAAWNQEVGDDKRYLNLRGEVMPYLRLHEHFGISGKIGKQRNVVVLNYAGEKFGLVVEKLMGEFQTVIKPMGKMLEKVQGISGFTILGGGDVALVLDVPGLMRQIVLEHEREEDTVH</sequence>
<proteinExistence type="predicted"/>
<comment type="function">
    <text evidence="11">Involved in the transmission of sensory signals from the chemoreceptors to the flagellar motors. CheA is autophosphorylated; it can transfer its phosphate group to either CheB or CheY.</text>
</comment>
<dbReference type="CDD" id="cd00088">
    <property type="entry name" value="HPT"/>
    <property type="match status" value="1"/>
</dbReference>
<evidence type="ECO:0000256" key="8">
    <source>
        <dbReference type="ARBA" id="ARBA00022777"/>
    </source>
</evidence>
<dbReference type="Pfam" id="PF02895">
    <property type="entry name" value="H-kinase_dim"/>
    <property type="match status" value="1"/>
</dbReference>
<dbReference type="Proteomes" id="UP000305881">
    <property type="component" value="Chromosome"/>
</dbReference>
<dbReference type="InterPro" id="IPR037006">
    <property type="entry name" value="CheA-like_homodim_sf"/>
</dbReference>
<feature type="compositionally biased region" description="Polar residues" evidence="13">
    <location>
        <begin position="142"/>
        <end position="153"/>
    </location>
</feature>
<reference evidence="18" key="1">
    <citation type="journal article" date="2019" name="J. Bacteriol.">
        <title>A Mutagenic Screen Identifies a TonB-Dependent Receptor Required for the Lanthanide Metal Switch in the Type I Methanotroph 'Methylotuvimicrobium buryatense' 5GB1C.</title>
        <authorList>
            <person name="Groom J.D."/>
            <person name="Ford S.M."/>
            <person name="Pesesky M.W."/>
            <person name="Lidstrom M.E."/>
        </authorList>
    </citation>
    <scope>NUCLEOTIDE SEQUENCE [LARGE SCALE GENOMIC DNA]</scope>
    <source>
        <strain evidence="18">5GB1C</strain>
    </source>
</reference>
<evidence type="ECO:0000256" key="9">
    <source>
        <dbReference type="ARBA" id="ARBA00022840"/>
    </source>
</evidence>
<dbReference type="SMART" id="SM00387">
    <property type="entry name" value="HATPase_c"/>
    <property type="match status" value="1"/>
</dbReference>
<keyword evidence="6" id="KW-0808">Transferase</keyword>
<dbReference type="InterPro" id="IPR051315">
    <property type="entry name" value="Bact_Chemotaxis_CheA"/>
</dbReference>
<evidence type="ECO:0000256" key="6">
    <source>
        <dbReference type="ARBA" id="ARBA00022679"/>
    </source>
</evidence>
<dbReference type="PANTHER" id="PTHR43395">
    <property type="entry name" value="SENSOR HISTIDINE KINASE CHEA"/>
    <property type="match status" value="1"/>
</dbReference>
<dbReference type="CDD" id="cd00731">
    <property type="entry name" value="CheA_reg"/>
    <property type="match status" value="1"/>
</dbReference>
<dbReference type="PROSITE" id="PS50894">
    <property type="entry name" value="HPT"/>
    <property type="match status" value="1"/>
</dbReference>
<organism evidence="17 18">
    <name type="scientific">Methylotuvimicrobium buryatense</name>
    <name type="common">Methylomicrobium buryatense</name>
    <dbReference type="NCBI Taxonomy" id="95641"/>
    <lineage>
        <taxon>Bacteria</taxon>
        <taxon>Pseudomonadati</taxon>
        <taxon>Pseudomonadota</taxon>
        <taxon>Gammaproteobacteria</taxon>
        <taxon>Methylococcales</taxon>
        <taxon>Methylococcaceae</taxon>
        <taxon>Methylotuvimicrobium</taxon>
    </lineage>
</organism>
<dbReference type="SMART" id="SM00073">
    <property type="entry name" value="HPT"/>
    <property type="match status" value="1"/>
</dbReference>
<dbReference type="CDD" id="cd16916">
    <property type="entry name" value="HATPase_CheA-like"/>
    <property type="match status" value="1"/>
</dbReference>
<dbReference type="AlphaFoldDB" id="A0A4P9UQR2"/>
<dbReference type="InterPro" id="IPR036641">
    <property type="entry name" value="HPT_dom_sf"/>
</dbReference>
<dbReference type="RefSeq" id="WP_017839545.1">
    <property type="nucleotide sequence ID" value="NZ_CP035467.1"/>
</dbReference>
<evidence type="ECO:0000256" key="12">
    <source>
        <dbReference type="PROSITE-ProRule" id="PRU00110"/>
    </source>
</evidence>
<dbReference type="InterPro" id="IPR036890">
    <property type="entry name" value="HATPase_C_sf"/>
</dbReference>
<keyword evidence="4" id="KW-0145">Chemotaxis</keyword>